<protein>
    <submittedName>
        <fullName evidence="4">Uncharacterized protein LOC101680073 isoform X2</fullName>
    </submittedName>
</protein>
<keyword evidence="2" id="KW-1133">Transmembrane helix</keyword>
<evidence type="ECO:0000313" key="4">
    <source>
        <dbReference type="RefSeq" id="XP_004779514.1"/>
    </source>
</evidence>
<evidence type="ECO:0000313" key="3">
    <source>
        <dbReference type="Proteomes" id="UP000000715"/>
    </source>
</evidence>
<accession>A0A8U0NEW8</accession>
<evidence type="ECO:0000256" key="2">
    <source>
        <dbReference type="SAM" id="Phobius"/>
    </source>
</evidence>
<organism evidence="3 4">
    <name type="scientific">Mustela putorius furo</name>
    <name type="common">European domestic ferret</name>
    <name type="synonym">Mustela furo</name>
    <dbReference type="NCBI Taxonomy" id="9669"/>
    <lineage>
        <taxon>Eukaryota</taxon>
        <taxon>Metazoa</taxon>
        <taxon>Chordata</taxon>
        <taxon>Craniata</taxon>
        <taxon>Vertebrata</taxon>
        <taxon>Euteleostomi</taxon>
        <taxon>Mammalia</taxon>
        <taxon>Eutheria</taxon>
        <taxon>Laurasiatheria</taxon>
        <taxon>Carnivora</taxon>
        <taxon>Caniformia</taxon>
        <taxon>Musteloidea</taxon>
        <taxon>Mustelidae</taxon>
        <taxon>Mustelinae</taxon>
        <taxon>Mustela</taxon>
    </lineage>
</organism>
<feature type="region of interest" description="Disordered" evidence="1">
    <location>
        <begin position="184"/>
        <end position="204"/>
    </location>
</feature>
<proteinExistence type="predicted"/>
<feature type="transmembrane region" description="Helical" evidence="2">
    <location>
        <begin position="79"/>
        <end position="104"/>
    </location>
</feature>
<sequence length="231" mass="24011">MAVVRTSSSWISKVVPSLLLPTWAVGSGASLSQPAEAGAGIAFGACGGLWTLGILLFVTLFLTNRGLDRSQRTHWTDRLSWILLTFLPTVPLAVVITVSAVLLIKGRGTGPGHTYRDSPGSLPPAQGCVSGSGLLCHLTPPVLQARLAWAGRRVGGHMLASLCCGVGFHKGGVMGRPCTPLLGAQPEKRKHLPSGSLRGGKSPPMSCSQPCCLQGSLDKSPCASVSPSVKW</sequence>
<evidence type="ECO:0000256" key="1">
    <source>
        <dbReference type="SAM" id="MobiDB-lite"/>
    </source>
</evidence>
<dbReference type="AlphaFoldDB" id="A0A8U0NEW8"/>
<name>A0A8U0NEW8_MUSPF</name>
<keyword evidence="3" id="KW-1185">Reference proteome</keyword>
<keyword evidence="2" id="KW-0472">Membrane</keyword>
<dbReference type="RefSeq" id="XP_004779514.1">
    <property type="nucleotide sequence ID" value="XM_004779457.3"/>
</dbReference>
<feature type="transmembrane region" description="Helical" evidence="2">
    <location>
        <begin position="47"/>
        <end position="67"/>
    </location>
</feature>
<dbReference type="GeneID" id="101680073"/>
<gene>
    <name evidence="4" type="primary">LOC101680073</name>
</gene>
<dbReference type="Proteomes" id="UP000000715">
    <property type="component" value="Unplaced"/>
</dbReference>
<reference evidence="4" key="1">
    <citation type="submission" date="2025-08" db="UniProtKB">
        <authorList>
            <consortium name="RefSeq"/>
        </authorList>
    </citation>
    <scope>IDENTIFICATION</scope>
    <source>
        <tissue evidence="4">Brain</tissue>
    </source>
</reference>
<keyword evidence="2" id="KW-0812">Transmembrane</keyword>